<dbReference type="InterPro" id="IPR003395">
    <property type="entry name" value="RecF/RecN/SMC_N"/>
</dbReference>
<reference evidence="12 13" key="1">
    <citation type="submission" date="2018-06" db="EMBL/GenBank/DDBJ databases">
        <authorList>
            <person name="Strepis N."/>
        </authorList>
    </citation>
    <scope>NUCLEOTIDE SEQUENCE [LARGE SCALE GENOMIC DNA]</scope>
    <source>
        <strain evidence="12">LUCI</strain>
    </source>
</reference>
<sequence length="571" mass="64150">MLKSLTVTNFALIEHAFVEFDHGLNILTGETGAGKSILIDALGILLGNRASSDLIRSHCDYLQVEAVFDITREKQTQKVVEEQNIVMEDDGILIVSRRITRNGKNSVVVNGCQIPLNSLRQIGRTLIDMQGQHEYQELLRSDYYLLLLDNWTPEGKILAGQYRQLYCEWSDLRDELASVETSSRELAQRFDVLTWQTNEIAAAKLQKNEEEDLENEIKRLANAEKILNALNNGYNLLNQGGKGMAGIIPAMSEVKRELEFAARYDSQTEKQVALLTDILYQLKDASLELREQVEAVEFNPDRLAVLQERLDLIHRLKRKYGASVDSILAYYNEAMEECSQLSNMDERVTDLTRKLAAKTDALNEIVNRLSETRQSAAREISQQISVHLADLGMTKAKVKFELAFSSQFTPIGRDEVTVWFSANEGEESKPLQRIASGGELSRIALAIKTVAAYRDDITTMVFDEVDAGIGGRTAQMVGEKIAFLAGNRQILCITHLPAVACMADAHIYIEKRTGDGRTSTVIKKLDEPERLLELTRMIAGTNTTQLAIENAAQMIEQAYQKKEKWKNKAQS</sequence>
<organism evidence="12 13">
    <name type="scientific">Lucifera butyrica</name>
    <dbReference type="NCBI Taxonomy" id="1351585"/>
    <lineage>
        <taxon>Bacteria</taxon>
        <taxon>Bacillati</taxon>
        <taxon>Bacillota</taxon>
        <taxon>Negativicutes</taxon>
        <taxon>Veillonellales</taxon>
        <taxon>Veillonellaceae</taxon>
        <taxon>Lucifera</taxon>
    </lineage>
</organism>
<feature type="domain" description="RecF/RecN/SMC N-terminal" evidence="11">
    <location>
        <begin position="1"/>
        <end position="511"/>
    </location>
</feature>
<keyword evidence="13" id="KW-1185">Reference proteome</keyword>
<dbReference type="AlphaFoldDB" id="A0A498RAK4"/>
<dbReference type="NCBIfam" id="TIGR00634">
    <property type="entry name" value="recN"/>
    <property type="match status" value="1"/>
</dbReference>
<evidence type="ECO:0000256" key="10">
    <source>
        <dbReference type="SAM" id="Coils"/>
    </source>
</evidence>
<evidence type="ECO:0000256" key="1">
    <source>
        <dbReference type="ARBA" id="ARBA00003618"/>
    </source>
</evidence>
<dbReference type="Gene3D" id="3.40.50.300">
    <property type="entry name" value="P-loop containing nucleotide triphosphate hydrolases"/>
    <property type="match status" value="2"/>
</dbReference>
<dbReference type="OrthoDB" id="9806954at2"/>
<keyword evidence="5 9" id="KW-0227">DNA damage</keyword>
<proteinExistence type="inferred from homology"/>
<dbReference type="Pfam" id="PF02463">
    <property type="entry name" value="SMC_N"/>
    <property type="match status" value="1"/>
</dbReference>
<dbReference type="Proteomes" id="UP000277811">
    <property type="component" value="Unassembled WGS sequence"/>
</dbReference>
<keyword evidence="6" id="KW-0067">ATP-binding</keyword>
<protein>
    <recommendedName>
        <fullName evidence="3 9">DNA repair protein RecN</fullName>
    </recommendedName>
    <alternativeName>
        <fullName evidence="8 9">Recombination protein N</fullName>
    </alternativeName>
</protein>
<dbReference type="GO" id="GO:0006310">
    <property type="term" value="P:DNA recombination"/>
    <property type="evidence" value="ECO:0007669"/>
    <property type="project" value="InterPro"/>
</dbReference>
<evidence type="ECO:0000256" key="9">
    <source>
        <dbReference type="PIRNR" id="PIRNR003128"/>
    </source>
</evidence>
<evidence type="ECO:0000256" key="4">
    <source>
        <dbReference type="ARBA" id="ARBA00022741"/>
    </source>
</evidence>
<keyword evidence="4" id="KW-0547">Nucleotide-binding</keyword>
<dbReference type="PANTHER" id="PTHR11059">
    <property type="entry name" value="DNA REPAIR PROTEIN RECN"/>
    <property type="match status" value="1"/>
</dbReference>
<dbReference type="RefSeq" id="WP_122628916.1">
    <property type="nucleotide sequence ID" value="NZ_UPPP01000083.1"/>
</dbReference>
<dbReference type="CDD" id="cd03241">
    <property type="entry name" value="ABC_RecN"/>
    <property type="match status" value="2"/>
</dbReference>
<evidence type="ECO:0000256" key="6">
    <source>
        <dbReference type="ARBA" id="ARBA00022840"/>
    </source>
</evidence>
<comment type="similarity">
    <text evidence="2 9">Belongs to the RecN family.</text>
</comment>
<dbReference type="EMBL" id="UPPP01000083">
    <property type="protein sequence ID" value="VBB08000.1"/>
    <property type="molecule type" value="Genomic_DNA"/>
</dbReference>
<dbReference type="GO" id="GO:0006281">
    <property type="term" value="P:DNA repair"/>
    <property type="evidence" value="ECO:0007669"/>
    <property type="project" value="UniProtKB-KW"/>
</dbReference>
<dbReference type="PANTHER" id="PTHR11059:SF0">
    <property type="entry name" value="DNA REPAIR PROTEIN RECN"/>
    <property type="match status" value="1"/>
</dbReference>
<evidence type="ECO:0000256" key="5">
    <source>
        <dbReference type="ARBA" id="ARBA00022763"/>
    </source>
</evidence>
<accession>A0A498RAK4</accession>
<dbReference type="InterPro" id="IPR004604">
    <property type="entry name" value="DNA_recomb/repair_RecN"/>
</dbReference>
<evidence type="ECO:0000256" key="7">
    <source>
        <dbReference type="ARBA" id="ARBA00023204"/>
    </source>
</evidence>
<dbReference type="PIRSF" id="PIRSF003128">
    <property type="entry name" value="RecN"/>
    <property type="match status" value="1"/>
</dbReference>
<evidence type="ECO:0000313" key="13">
    <source>
        <dbReference type="Proteomes" id="UP000277811"/>
    </source>
</evidence>
<evidence type="ECO:0000259" key="11">
    <source>
        <dbReference type="Pfam" id="PF02463"/>
    </source>
</evidence>
<name>A0A498RAK4_9FIRM</name>
<dbReference type="GO" id="GO:0043590">
    <property type="term" value="C:bacterial nucleoid"/>
    <property type="evidence" value="ECO:0007669"/>
    <property type="project" value="TreeGrafter"/>
</dbReference>
<dbReference type="FunFam" id="3.40.50.300:FF:000356">
    <property type="entry name" value="DNA repair protein RecN"/>
    <property type="match status" value="1"/>
</dbReference>
<dbReference type="InterPro" id="IPR027417">
    <property type="entry name" value="P-loop_NTPase"/>
</dbReference>
<dbReference type="GO" id="GO:0009432">
    <property type="term" value="P:SOS response"/>
    <property type="evidence" value="ECO:0007669"/>
    <property type="project" value="TreeGrafter"/>
</dbReference>
<dbReference type="FunFam" id="3.40.50.300:FF:000319">
    <property type="entry name" value="DNA repair protein RecN"/>
    <property type="match status" value="1"/>
</dbReference>
<gene>
    <name evidence="12" type="ORF">LUCI_3265</name>
</gene>
<evidence type="ECO:0000256" key="2">
    <source>
        <dbReference type="ARBA" id="ARBA00009441"/>
    </source>
</evidence>
<dbReference type="SUPFAM" id="SSF52540">
    <property type="entry name" value="P-loop containing nucleoside triphosphate hydrolases"/>
    <property type="match status" value="2"/>
</dbReference>
<evidence type="ECO:0000256" key="3">
    <source>
        <dbReference type="ARBA" id="ARBA00021315"/>
    </source>
</evidence>
<keyword evidence="7 9" id="KW-0234">DNA repair</keyword>
<feature type="coiled-coil region" evidence="10">
    <location>
        <begin position="203"/>
        <end position="233"/>
    </location>
</feature>
<keyword evidence="10" id="KW-0175">Coiled coil</keyword>
<evidence type="ECO:0000313" key="12">
    <source>
        <dbReference type="EMBL" id="VBB08000.1"/>
    </source>
</evidence>
<comment type="function">
    <text evidence="1 9">May be involved in recombinational repair of damaged DNA.</text>
</comment>
<dbReference type="GO" id="GO:0005524">
    <property type="term" value="F:ATP binding"/>
    <property type="evidence" value="ECO:0007669"/>
    <property type="project" value="UniProtKB-KW"/>
</dbReference>
<evidence type="ECO:0000256" key="8">
    <source>
        <dbReference type="ARBA" id="ARBA00033408"/>
    </source>
</evidence>